<dbReference type="InterPro" id="IPR015414">
    <property type="entry name" value="TMEM64"/>
</dbReference>
<dbReference type="EMBL" id="CAJNNV010029858">
    <property type="protein sequence ID" value="CAE8630378.1"/>
    <property type="molecule type" value="Genomic_DNA"/>
</dbReference>
<dbReference type="EMBL" id="CAJNNW010037391">
    <property type="protein sequence ID" value="CAE8741475.1"/>
    <property type="molecule type" value="Genomic_DNA"/>
</dbReference>
<dbReference type="Proteomes" id="UP000654075">
    <property type="component" value="Unassembled WGS sequence"/>
</dbReference>
<keyword evidence="2" id="KW-1003">Cell membrane</keyword>
<evidence type="ECO:0000313" key="9">
    <source>
        <dbReference type="EMBL" id="CAE8741475.1"/>
    </source>
</evidence>
<feature type="transmembrane region" description="Helical" evidence="6">
    <location>
        <begin position="259"/>
        <end position="276"/>
    </location>
</feature>
<dbReference type="AlphaFoldDB" id="A0A813LYQ1"/>
<dbReference type="InterPro" id="IPR032816">
    <property type="entry name" value="VTT_dom"/>
</dbReference>
<evidence type="ECO:0000256" key="2">
    <source>
        <dbReference type="ARBA" id="ARBA00022475"/>
    </source>
</evidence>
<reference evidence="9" key="1">
    <citation type="submission" date="2021-02" db="EMBL/GenBank/DDBJ databases">
        <authorList>
            <person name="Dougan E. K."/>
            <person name="Rhodes N."/>
            <person name="Thang M."/>
            <person name="Chan C."/>
        </authorList>
    </citation>
    <scope>NUCLEOTIDE SEQUENCE</scope>
</reference>
<evidence type="ECO:0000256" key="1">
    <source>
        <dbReference type="ARBA" id="ARBA00004651"/>
    </source>
</evidence>
<keyword evidence="4 6" id="KW-1133">Transmembrane helix</keyword>
<sequence>MALPRRCGTRGACGASRSRLGVCSVAAVLVGVCLGCSHSFSTLPPAVPSQRSASGEHGSRTILTRGFEALPGGQSGRKLQQRRALPEALSALQDILDSAPAYVETLGPLGPLYFFGIYVFAECLALPATPLTLSCGFIFGVPLGCLVALSAASTAAAIAFFLSRTVLRPQIIKIAEENDAFQKVNLAVEGEGFKIILLLRLAPLLPFGLSNYLFGLTSVGFTDFIGATALGITPTTCGFVYLATVARTAISSEGAGQPWYVYAGGAALTVFLLAQVKDIAQKAVEEAVQAKAAKQVAGP</sequence>
<dbReference type="PANTHER" id="PTHR12677">
    <property type="entry name" value="GOLGI APPARATUS MEMBRANE PROTEIN TVP38-RELATED"/>
    <property type="match status" value="1"/>
</dbReference>
<feature type="domain" description="VTT" evidence="7">
    <location>
        <begin position="126"/>
        <end position="242"/>
    </location>
</feature>
<feature type="transmembrane region" description="Helical" evidence="6">
    <location>
        <begin position="112"/>
        <end position="129"/>
    </location>
</feature>
<dbReference type="OrthoDB" id="166803at2759"/>
<evidence type="ECO:0000256" key="6">
    <source>
        <dbReference type="SAM" id="Phobius"/>
    </source>
</evidence>
<dbReference type="PANTHER" id="PTHR12677:SF59">
    <property type="entry name" value="GOLGI APPARATUS MEMBRANE PROTEIN TVP38-RELATED"/>
    <property type="match status" value="1"/>
</dbReference>
<feature type="transmembrane region" description="Helical" evidence="6">
    <location>
        <begin position="195"/>
        <end position="214"/>
    </location>
</feature>
<protein>
    <recommendedName>
        <fullName evidence="7">VTT domain-containing protein</fullName>
    </recommendedName>
</protein>
<organism evidence="9 10">
    <name type="scientific">Polarella glacialis</name>
    <name type="common">Dinoflagellate</name>
    <dbReference type="NCBI Taxonomy" id="89957"/>
    <lineage>
        <taxon>Eukaryota</taxon>
        <taxon>Sar</taxon>
        <taxon>Alveolata</taxon>
        <taxon>Dinophyceae</taxon>
        <taxon>Suessiales</taxon>
        <taxon>Suessiaceae</taxon>
        <taxon>Polarella</taxon>
    </lineage>
</organism>
<keyword evidence="3 6" id="KW-0812">Transmembrane</keyword>
<proteinExistence type="predicted"/>
<dbReference type="Proteomes" id="UP000626109">
    <property type="component" value="Unassembled WGS sequence"/>
</dbReference>
<evidence type="ECO:0000256" key="5">
    <source>
        <dbReference type="ARBA" id="ARBA00023136"/>
    </source>
</evidence>
<evidence type="ECO:0000313" key="10">
    <source>
        <dbReference type="Proteomes" id="UP000626109"/>
    </source>
</evidence>
<keyword evidence="11" id="KW-1185">Reference proteome</keyword>
<name>A0A813LYQ1_POLGL</name>
<evidence type="ECO:0000313" key="11">
    <source>
        <dbReference type="Proteomes" id="UP000654075"/>
    </source>
</evidence>
<keyword evidence="5 6" id="KW-0472">Membrane</keyword>
<dbReference type="GO" id="GO:0005886">
    <property type="term" value="C:plasma membrane"/>
    <property type="evidence" value="ECO:0007669"/>
    <property type="project" value="UniProtKB-SubCell"/>
</dbReference>
<evidence type="ECO:0000256" key="4">
    <source>
        <dbReference type="ARBA" id="ARBA00022989"/>
    </source>
</evidence>
<evidence type="ECO:0000313" key="8">
    <source>
        <dbReference type="EMBL" id="CAE8630378.1"/>
    </source>
</evidence>
<dbReference type="Pfam" id="PF09335">
    <property type="entry name" value="VTT_dom"/>
    <property type="match status" value="1"/>
</dbReference>
<evidence type="ECO:0000256" key="3">
    <source>
        <dbReference type="ARBA" id="ARBA00022692"/>
    </source>
</evidence>
<evidence type="ECO:0000259" key="7">
    <source>
        <dbReference type="Pfam" id="PF09335"/>
    </source>
</evidence>
<gene>
    <name evidence="8" type="ORF">PGLA1383_LOCUS46726</name>
    <name evidence="9" type="ORF">PGLA2088_LOCUS50484</name>
</gene>
<comment type="subcellular location">
    <subcellularLocation>
        <location evidence="1">Cell membrane</location>
        <topology evidence="1">Multi-pass membrane protein</topology>
    </subcellularLocation>
</comment>
<feature type="transmembrane region" description="Helical" evidence="6">
    <location>
        <begin position="136"/>
        <end position="162"/>
    </location>
</feature>
<comment type="caution">
    <text evidence="9">The sequence shown here is derived from an EMBL/GenBank/DDBJ whole genome shotgun (WGS) entry which is preliminary data.</text>
</comment>
<feature type="transmembrane region" description="Helical" evidence="6">
    <location>
        <begin position="221"/>
        <end position="244"/>
    </location>
</feature>
<feature type="transmembrane region" description="Helical" evidence="6">
    <location>
        <begin position="20"/>
        <end position="40"/>
    </location>
</feature>
<accession>A0A813LYQ1</accession>